<proteinExistence type="predicted"/>
<feature type="compositionally biased region" description="Basic residues" evidence="7">
    <location>
        <begin position="2013"/>
        <end position="2028"/>
    </location>
</feature>
<dbReference type="Proteomes" id="UP000003824">
    <property type="component" value="Unassembled WGS sequence"/>
</dbReference>
<dbReference type="InterPro" id="IPR032821">
    <property type="entry name" value="PKS_assoc"/>
</dbReference>
<protein>
    <submittedName>
        <fullName evidence="10">Type I polyketide synthase</fullName>
    </submittedName>
</protein>
<dbReference type="SUPFAM" id="SSF55048">
    <property type="entry name" value="Probable ACP-binding domain of malonyl-CoA ACP transacylase"/>
    <property type="match status" value="1"/>
</dbReference>
<evidence type="ECO:0000256" key="1">
    <source>
        <dbReference type="ARBA" id="ARBA00004792"/>
    </source>
</evidence>
<dbReference type="InterPro" id="IPR011032">
    <property type="entry name" value="GroES-like_sf"/>
</dbReference>
<dbReference type="InterPro" id="IPR014031">
    <property type="entry name" value="Ketoacyl_synth_C"/>
</dbReference>
<feature type="compositionally biased region" description="Basic residues" evidence="7">
    <location>
        <begin position="1859"/>
        <end position="1869"/>
    </location>
</feature>
<feature type="compositionally biased region" description="Basic residues" evidence="7">
    <location>
        <begin position="2312"/>
        <end position="2323"/>
    </location>
</feature>
<dbReference type="SMART" id="SM00826">
    <property type="entry name" value="PKS_DH"/>
    <property type="match status" value="1"/>
</dbReference>
<dbReference type="InterPro" id="IPR014043">
    <property type="entry name" value="Acyl_transferase_dom"/>
</dbReference>
<evidence type="ECO:0000259" key="8">
    <source>
        <dbReference type="PROSITE" id="PS52004"/>
    </source>
</evidence>
<dbReference type="InterPro" id="IPR016039">
    <property type="entry name" value="Thiolase-like"/>
</dbReference>
<feature type="compositionally biased region" description="Basic residues" evidence="7">
    <location>
        <begin position="2150"/>
        <end position="2187"/>
    </location>
</feature>
<feature type="compositionally biased region" description="Low complexity" evidence="7">
    <location>
        <begin position="2243"/>
        <end position="2257"/>
    </location>
</feature>
<evidence type="ECO:0000256" key="4">
    <source>
        <dbReference type="ARBA" id="ARBA00022679"/>
    </source>
</evidence>
<dbReference type="InterPro" id="IPR001227">
    <property type="entry name" value="Ac_transferase_dom_sf"/>
</dbReference>
<dbReference type="EMBL" id="DS999641">
    <property type="protein sequence ID" value="EFE66438.2"/>
    <property type="molecule type" value="Genomic_DNA"/>
</dbReference>
<dbReference type="InterPro" id="IPR013217">
    <property type="entry name" value="Methyltransf_12"/>
</dbReference>
<dbReference type="PROSITE" id="PS52019">
    <property type="entry name" value="PKS_MFAS_DH"/>
    <property type="match status" value="1"/>
</dbReference>
<dbReference type="PROSITE" id="PS00606">
    <property type="entry name" value="KS3_1"/>
    <property type="match status" value="1"/>
</dbReference>
<dbReference type="InterPro" id="IPR049552">
    <property type="entry name" value="PKS_DH_N"/>
</dbReference>
<feature type="compositionally biased region" description="Low complexity" evidence="7">
    <location>
        <begin position="2493"/>
        <end position="2512"/>
    </location>
</feature>
<dbReference type="Pfam" id="PF08242">
    <property type="entry name" value="Methyltransf_12"/>
    <property type="match status" value="1"/>
</dbReference>
<dbReference type="InterPro" id="IPR020807">
    <property type="entry name" value="PKS_DH"/>
</dbReference>
<name>D5ZQM3_STRV1</name>
<dbReference type="InterPro" id="IPR029063">
    <property type="entry name" value="SAM-dependent_MTases_sf"/>
</dbReference>
<dbReference type="SUPFAM" id="SSF50129">
    <property type="entry name" value="GroES-like"/>
    <property type="match status" value="1"/>
</dbReference>
<dbReference type="Gene3D" id="3.90.180.10">
    <property type="entry name" value="Medium-chain alcohol dehydrogenases, catalytic domain"/>
    <property type="match status" value="1"/>
</dbReference>
<dbReference type="Pfam" id="PF14765">
    <property type="entry name" value="PS-DH"/>
    <property type="match status" value="1"/>
</dbReference>
<dbReference type="Pfam" id="PF02801">
    <property type="entry name" value="Ketoacyl-synt_C"/>
    <property type="match status" value="1"/>
</dbReference>
<accession>D5ZQM3</accession>
<feature type="region of interest" description="Disordered" evidence="7">
    <location>
        <begin position="1803"/>
        <end position="2626"/>
    </location>
</feature>
<dbReference type="InterPro" id="IPR036291">
    <property type="entry name" value="NAD(P)-bd_dom_sf"/>
</dbReference>
<dbReference type="SMART" id="SM00827">
    <property type="entry name" value="PKS_AT"/>
    <property type="match status" value="1"/>
</dbReference>
<sequence>MHRLERAVAVVGIGCRLPGGITDLDGLWSVLRDGRDVVGEMPADRLPRDRTVDPGTVRPGRSYTAAGGFLEDVASFDAAYFGMSPAEARHVDPQQRLLLEMAAEALDDAAVPAESLAGSDTSVYVGVSDVGYGTNMMMMQDHTSPHTMPGATLSITANRISYAFDLRGPSMAVDTACSSALVALDRACRTLHEGVGRVALAGGVNVLSTPYPFAGFSYAGMLSRRGRCAAFSADADGFVRAEGGAVLVLKRLADAVADGDRVHAVLAATGNNTDGRSTGMIVPSAETQEALLHAVYAEAGIDADDLVYVEAHGTGTQVGDPAEAEAIGRALGRRRRGGPLPIGSVKSNLGHLEPASGMAGLLKAILVLRHRLVPASLHALPLNPRIDFDGLGLAPAVAPVPLDPGERAAVGVSSFGFGGANAHAVVIPPPAAPRPEPAPVPEGRPLPLVVSARSPKALKQMAARLAERLRETEPGDFYDLAHTSTVRRTAHPHRAAVLAAGPQDAARQLDRLAAAEPARGAVVRTSERDGTAFVFSGNASQWPGMAADLLEGEPAFRRAVEEADAALAPHLGWSVAKELAHPSPGKWRRTEVAQPALFAVQVGLTALLASYGVRPRAVAGHSVGEVAAAHAAGALTLEQAARVIAERSRTQGATAGRGRMAAVGLPEERAREELLRHHGALEIAGINSEGDVTVAGDADALAAWGAELTGRGVFFRELDLDYAFHSRAMDPLRQPLLDALDGLEPAPARIPFVSTVTGTPLNGPELDAAYWWRNVREPVRFAEAAAHLATEHAGVLVEIGPHPVLRPYLRRTGATCVTTLHRDGDGPRETAAAVAAVLAADTATDWRHHFPRPGRVVDLPAYAWQHERYWHGTAQDRVVGTSGSGLLDHPLVGERMPAPHPVWHGTVEPQLVPWLGDHRIGDDVLMPAAAYVEMALSAGRRALDRPVEVRHLEIGRPLSVPWPDPTPVALQTAVTPDDGLLTISVREEHRGECLPVVRAQVRTLLGTAPDPLDVGALRARCDRRVDGPDFYRTCHGIGLNCGPDFQLIDRIDAGDGEVLVSYRLEHTADAYTAHPVLIDAPLQATVALAGAEAESAAFLPTVFGSVRVWRTPAPTGVVHLRRRSRSANEMCWDITYADEDGTVTAEIEGCRTRRGHLAGRTPLTVQRTVLRAAPHRGTPAPPSPLPEPTEVARAAGPRIAAARAALDDSGHHRFTTAAEQAGAHCWARTLRGLLTDPAAPFSMDDLVAGGLQPRHRRLVRLMLPLLAEHGLARPVGEVWQLTGAEVRAEALLRGLVEDHPAYGAETLLLNRHLRRLPDVVRGRADARELLPAGDSAHEQLRETGPAHRFAHRAVQALLGGIVARWPADRPLRVLEIGATTSALTAAALPVLPADRTRYTCAAATGSVLTRAEHRFAAHDFVDHRTLDPDADLIGQGLPRGGFDLVLAGDALHATTDLATTLRRLHAVLAPGGHLLATEPHHAPLQALLSGTLNDFWERGDHTLRPVSRVLPRDRWAPLLRQCGFSGVVQTGPEDRSVLLAAADHGHGPAPEPLRAVPGTAWVVAVEDGTETATARALAAHLGKATVVTAPDEAAVWSESLPTGGDPHVVLLLAEPGPHEAVPRTTRRAALLRSLAAACDGLEGAARPRIWLVTRPTGLFPAPEQPAHPVDAAVWAACRTLANERPDLSLRRLSCHRTGDADADARRLAGELLAPGDDDRSAQEDEIVLTARGRFVPRHLQHPADEPPGVPAGTPFLLEVRDPGLRRRLVWRRTDMPEPGPGEVAVEMRAVALNYRDPMRANGLLPPEAVENSPLGRGPGTDGPGRRARRGGGGAGTEAGRPGLRPRARRPRLPRDDLRHRRRPHPRRTGLHGSGDLPRRLPDRPPDPGQPGSPRSRGDRAGARRSRGGGPGRPAVRPPPGRPRHRHRRHGDQAGPAAHARRRARARLPQPGLRPPRAGADRRPGRGRGGELPQRRGHHPGDRSPASQRPLRRTRQEGHLPQQPDHAAPLRPQPHLHRFQPRRRHRLPGTRRPPPHGLRGGGRLRHLPAPAPHGLPRRPHRGGLPPPAALPAHREGRRHLRPPGRTRPGGTRTRNPPPGRRGHLPGHRRTERTRGRHRPSAGRPRGPAPGPALPSRTRRPRGARPAAGTRRPGRARHRPRRRRHRGSRGAPGHRGRGRHRAPPARRRARGDAHGRRGAVRPHRRPVRRRAGAQGGGRGPAGPPHRRPRPGPVPRPLLRLRGHRQPGAGRLRGGQRLPGGPRPGPARRRPAGYGAGLGAGRRDRLRRPQRHGNRHDRARPRTPHPRRGPDHHRSPPGRRHRRRRSGPLPLGSRPPPAPRPGRPPVRPAGPVGLRGLPGRPRRTPARAGGPSGGRGGAQDHRRPRPAPRGRPADRSGRPGPRAQRHRLRTGLAAGHAVPGPGEGPARCPPLTGRPGHRTHPGPLRPPGPPAAGAGRRRAGVDAGGRPPHLPGPRYGGRAPGPQRGTDRGPVTSAPRAVTLRRSSRSAVTTRTGRSPAPSTRATRWSSPLPGADSTRTPGTDSTPRAAPSTTRTISTGPRRPGRPSDASRSRRRSAAPRRSRHQPSGTDPTTFAASTITSGAAVSSMPSGSHGTAAAPGPDRRAGSACAG</sequence>
<feature type="compositionally biased region" description="Low complexity" evidence="7">
    <location>
        <begin position="2346"/>
        <end position="2356"/>
    </location>
</feature>
<dbReference type="InterPro" id="IPR049551">
    <property type="entry name" value="PKS_DH_C"/>
</dbReference>
<dbReference type="InterPro" id="IPR018201">
    <property type="entry name" value="Ketoacyl_synth_AS"/>
</dbReference>
<keyword evidence="4" id="KW-0808">Transferase</keyword>
<dbReference type="Gene3D" id="3.40.366.10">
    <property type="entry name" value="Malonyl-Coenzyme A Acyl Carrier Protein, domain 2"/>
    <property type="match status" value="1"/>
</dbReference>
<feature type="domain" description="Ketosynthase family 3 (KS3)" evidence="8">
    <location>
        <begin position="5"/>
        <end position="428"/>
    </location>
</feature>
<feature type="compositionally biased region" description="Basic residues" evidence="7">
    <location>
        <begin position="2074"/>
        <end position="2083"/>
    </location>
</feature>
<dbReference type="PANTHER" id="PTHR43775:SF37">
    <property type="entry name" value="SI:DKEY-61P9.11"/>
    <property type="match status" value="1"/>
</dbReference>
<dbReference type="SUPFAM" id="SSF53901">
    <property type="entry name" value="Thiolase-like"/>
    <property type="match status" value="1"/>
</dbReference>
<dbReference type="Pfam" id="PF21089">
    <property type="entry name" value="PKS_DH_N"/>
    <property type="match status" value="1"/>
</dbReference>
<dbReference type="SUPFAM" id="SSF51735">
    <property type="entry name" value="NAD(P)-binding Rossmann-fold domains"/>
    <property type="match status" value="1"/>
</dbReference>
<keyword evidence="2" id="KW-0596">Phosphopantetheine</keyword>
<dbReference type="Gene3D" id="3.40.50.150">
    <property type="entry name" value="Vaccinia Virus protein VP39"/>
    <property type="match status" value="1"/>
</dbReference>
<feature type="compositionally biased region" description="Low complexity" evidence="7">
    <location>
        <begin position="1946"/>
        <end position="1957"/>
    </location>
</feature>
<dbReference type="SMART" id="SM00825">
    <property type="entry name" value="PKS_KS"/>
    <property type="match status" value="1"/>
</dbReference>
<dbReference type="Gene3D" id="3.10.129.110">
    <property type="entry name" value="Polyketide synthase dehydratase"/>
    <property type="match status" value="1"/>
</dbReference>
<dbReference type="Gene3D" id="3.30.70.3290">
    <property type="match status" value="1"/>
</dbReference>
<feature type="domain" description="PKS/mFAS DH" evidence="9">
    <location>
        <begin position="889"/>
        <end position="1161"/>
    </location>
</feature>
<feature type="compositionally biased region" description="Low complexity" evidence="7">
    <location>
        <begin position="2461"/>
        <end position="2470"/>
    </location>
</feature>
<gene>
    <name evidence="10" type="ORF">SSFG_01688</name>
</gene>
<dbReference type="SUPFAM" id="SSF53335">
    <property type="entry name" value="S-adenosyl-L-methionine-dependent methyltransferases"/>
    <property type="match status" value="1"/>
</dbReference>
<keyword evidence="5" id="KW-0012">Acyltransferase</keyword>
<dbReference type="GO" id="GO:0004312">
    <property type="term" value="F:fatty acid synthase activity"/>
    <property type="evidence" value="ECO:0007669"/>
    <property type="project" value="TreeGrafter"/>
</dbReference>
<dbReference type="PROSITE" id="PS52004">
    <property type="entry name" value="KS3_2"/>
    <property type="match status" value="1"/>
</dbReference>
<evidence type="ECO:0000313" key="11">
    <source>
        <dbReference type="Proteomes" id="UP000003824"/>
    </source>
</evidence>
<dbReference type="InterPro" id="IPR014030">
    <property type="entry name" value="Ketoacyl_synth_N"/>
</dbReference>
<feature type="compositionally biased region" description="Polar residues" evidence="7">
    <location>
        <begin position="2531"/>
        <end position="2553"/>
    </location>
</feature>
<evidence type="ECO:0000259" key="9">
    <source>
        <dbReference type="PROSITE" id="PS52019"/>
    </source>
</evidence>
<dbReference type="SUPFAM" id="SSF52151">
    <property type="entry name" value="FabD/lysophospholipase-like"/>
    <property type="match status" value="1"/>
</dbReference>
<feature type="compositionally biased region" description="Basic residues" evidence="7">
    <location>
        <begin position="2194"/>
        <end position="2209"/>
    </location>
</feature>
<evidence type="ECO:0000256" key="7">
    <source>
        <dbReference type="SAM" id="MobiDB-lite"/>
    </source>
</evidence>
<comment type="pathway">
    <text evidence="1">Antibiotic biosynthesis.</text>
</comment>
<evidence type="ECO:0000313" key="10">
    <source>
        <dbReference type="EMBL" id="EFE66438.2"/>
    </source>
</evidence>
<feature type="region of interest" description="C-terminal hotdog fold" evidence="6">
    <location>
        <begin position="1022"/>
        <end position="1161"/>
    </location>
</feature>
<feature type="active site" description="Proton acceptor; for dehydratase activity" evidence="6">
    <location>
        <position position="918"/>
    </location>
</feature>
<keyword evidence="3" id="KW-0597">Phosphoprotein</keyword>
<dbReference type="GO" id="GO:0006633">
    <property type="term" value="P:fatty acid biosynthetic process"/>
    <property type="evidence" value="ECO:0007669"/>
    <property type="project" value="InterPro"/>
</dbReference>
<dbReference type="InterPro" id="IPR016035">
    <property type="entry name" value="Acyl_Trfase/lysoPLipase"/>
</dbReference>
<dbReference type="InterPro" id="IPR020841">
    <property type="entry name" value="PKS_Beta-ketoAc_synthase_dom"/>
</dbReference>
<feature type="compositionally biased region" description="Basic residues" evidence="7">
    <location>
        <begin position="2099"/>
        <end position="2119"/>
    </location>
</feature>
<feature type="compositionally biased region" description="Pro residues" evidence="7">
    <location>
        <begin position="2330"/>
        <end position="2345"/>
    </location>
</feature>
<reference evidence="11" key="1">
    <citation type="submission" date="2008-12" db="EMBL/GenBank/DDBJ databases">
        <title>Annotation of Streptomyces ghanaensis ATCC 14672.</title>
        <authorList>
            <consortium name="The Broad Institute Genome Sequencing Platform"/>
            <consortium name="Broad Institute Microbial Sequencing Center"/>
            <person name="Fischbach M."/>
            <person name="Ward D."/>
            <person name="Young S."/>
            <person name="Kodira C.D."/>
            <person name="Zeng Q."/>
            <person name="Koehrsen M."/>
            <person name="Godfrey P."/>
            <person name="Alvarado L."/>
            <person name="Berlin A.M."/>
            <person name="Borenstein D."/>
            <person name="Chen Z."/>
            <person name="Engels R."/>
            <person name="Freedman E."/>
            <person name="Gellesch M."/>
            <person name="Goldberg J."/>
            <person name="Griggs A."/>
            <person name="Gujja S."/>
            <person name="Heiman D.I."/>
            <person name="Hepburn T.A."/>
            <person name="Howarth C."/>
            <person name="Jen D."/>
            <person name="Larson L."/>
            <person name="Lewis B."/>
            <person name="Mehta T."/>
            <person name="Park D."/>
            <person name="Pearson M."/>
            <person name="Roberts A."/>
            <person name="Saif S."/>
            <person name="Shea T.D."/>
            <person name="Shenoy N."/>
            <person name="Sisk P."/>
            <person name="Stolte C."/>
            <person name="Sykes S.N."/>
            <person name="Walk T."/>
            <person name="White J."/>
            <person name="Yandava C."/>
            <person name="Straight P."/>
            <person name="Clardy J."/>
            <person name="Hung D."/>
            <person name="Kolter R."/>
            <person name="Mekalanos J."/>
            <person name="Walker S."/>
            <person name="Walsh C.T."/>
            <person name="Wieland B.L.C."/>
            <person name="Ilzarbe M."/>
            <person name="Galagan J."/>
            <person name="Nusbaum C."/>
            <person name="Birren B."/>
        </authorList>
    </citation>
    <scope>NUCLEOTIDE SEQUENCE [LARGE SCALE GENOMIC DNA]</scope>
    <source>
        <strain evidence="11">ATCC 14672 / DSM 40746 / JCM 4963 / KCTC 9882 / NRRL B-12104 / FH 1290</strain>
    </source>
</reference>
<evidence type="ECO:0000256" key="2">
    <source>
        <dbReference type="ARBA" id="ARBA00022450"/>
    </source>
</evidence>
<dbReference type="InterPro" id="IPR050091">
    <property type="entry name" value="PKS_NRPS_Biosynth_Enz"/>
</dbReference>
<dbReference type="GO" id="GO:0004315">
    <property type="term" value="F:3-oxoacyl-[acyl-carrier-protein] synthase activity"/>
    <property type="evidence" value="ECO:0007669"/>
    <property type="project" value="InterPro"/>
</dbReference>
<dbReference type="InterPro" id="IPR049900">
    <property type="entry name" value="PKS_mFAS_DH"/>
</dbReference>
<evidence type="ECO:0000256" key="6">
    <source>
        <dbReference type="PROSITE-ProRule" id="PRU01363"/>
    </source>
</evidence>
<dbReference type="Gene3D" id="3.40.47.10">
    <property type="match status" value="1"/>
</dbReference>
<feature type="compositionally biased region" description="Basic residues" evidence="7">
    <location>
        <begin position="2567"/>
        <end position="2579"/>
    </location>
</feature>
<feature type="compositionally biased region" description="Polar residues" evidence="7">
    <location>
        <begin position="2580"/>
        <end position="2608"/>
    </location>
</feature>
<dbReference type="Pfam" id="PF00698">
    <property type="entry name" value="Acyl_transf_1"/>
    <property type="match status" value="1"/>
</dbReference>
<evidence type="ECO:0000256" key="5">
    <source>
        <dbReference type="ARBA" id="ARBA00023315"/>
    </source>
</evidence>
<organism evidence="10 11">
    <name type="scientific">Streptomyces viridosporus (strain ATCC 14672 / DSM 40746 / JCM 4963 / KCTC 9882 / NRRL B-12104 / FH 1290)</name>
    <name type="common">Streptomyces ghanaensis</name>
    <dbReference type="NCBI Taxonomy" id="566461"/>
    <lineage>
        <taxon>Bacteria</taxon>
        <taxon>Bacillati</taxon>
        <taxon>Actinomycetota</taxon>
        <taxon>Actinomycetes</taxon>
        <taxon>Kitasatosporales</taxon>
        <taxon>Streptomycetaceae</taxon>
        <taxon>Streptomyces</taxon>
    </lineage>
</organism>
<feature type="compositionally biased region" description="Basic and acidic residues" evidence="7">
    <location>
        <begin position="1876"/>
        <end position="1885"/>
    </location>
</feature>
<feature type="compositionally biased region" description="Polar residues" evidence="7">
    <location>
        <begin position="2514"/>
        <end position="2523"/>
    </location>
</feature>
<dbReference type="PANTHER" id="PTHR43775">
    <property type="entry name" value="FATTY ACID SYNTHASE"/>
    <property type="match status" value="1"/>
</dbReference>
<dbReference type="InterPro" id="IPR042104">
    <property type="entry name" value="PKS_dehydratase_sf"/>
</dbReference>
<dbReference type="InterPro" id="IPR016036">
    <property type="entry name" value="Malonyl_transacylase_ACP-bd"/>
</dbReference>
<dbReference type="eggNOG" id="COG3321">
    <property type="taxonomic scope" value="Bacteria"/>
</dbReference>
<feature type="region of interest" description="N-terminal hotdog fold" evidence="6">
    <location>
        <begin position="889"/>
        <end position="1008"/>
    </location>
</feature>
<feature type="compositionally biased region" description="Basic residues" evidence="7">
    <location>
        <begin position="2281"/>
        <end position="2304"/>
    </location>
</feature>
<feature type="active site" description="Proton donor; for dehydratase activity" evidence="6">
    <location>
        <position position="1079"/>
    </location>
</feature>
<dbReference type="Pfam" id="PF16197">
    <property type="entry name" value="KAsynt_C_assoc"/>
    <property type="match status" value="1"/>
</dbReference>
<evidence type="ECO:0000256" key="3">
    <source>
        <dbReference type="ARBA" id="ARBA00022553"/>
    </source>
</evidence>
<dbReference type="CDD" id="cd00833">
    <property type="entry name" value="PKS"/>
    <property type="match status" value="1"/>
</dbReference>
<dbReference type="Pfam" id="PF00109">
    <property type="entry name" value="ketoacyl-synt"/>
    <property type="match status" value="1"/>
</dbReference>